<feature type="transmembrane region" description="Helical" evidence="6">
    <location>
        <begin position="244"/>
        <end position="260"/>
    </location>
</feature>
<keyword evidence="5 6" id="KW-0472">Membrane</keyword>
<evidence type="ECO:0000256" key="4">
    <source>
        <dbReference type="ARBA" id="ARBA00022989"/>
    </source>
</evidence>
<feature type="transmembrane region" description="Helical" evidence="6">
    <location>
        <begin position="296"/>
        <end position="321"/>
    </location>
</feature>
<feature type="transmembrane region" description="Helical" evidence="6">
    <location>
        <begin position="207"/>
        <end position="232"/>
    </location>
</feature>
<comment type="subcellular location">
    <subcellularLocation>
        <location evidence="1">Cell membrane</location>
        <topology evidence="1">Multi-pass membrane protein</topology>
    </subcellularLocation>
</comment>
<keyword evidence="3 6" id="KW-0812">Transmembrane</keyword>
<sequence>MNERKTILFSCFLLIIGLMTVDFFNPSLPFILKELRTSQEGMKNLIVVYMAILGISQFFYGSISDRYGRKPAIVTGFFISIIGLLLSGCSEKISHLYLSRAVTAFGAASFTVISRAIIIDVFQDNKKLKKAFSYFSMSSQISPALAPIVGGWIQIKYNWHISFFTLAIIYSIGLIIVLYSMRETKLKMSKPSNILTPYVYLAKDTQFVAFSIASSLIFSYTIGYYSISPYIFNKLGFNPIENSLFYLIYSSGIIFGSWLTGRSFIKLTSKKLYLLSLIFYLLIILLFLFIDLKTPINIIVFSFLLAVISGCSSPLSLVLCMENITENKGAASALQGALKMSFTGIFMMFFDLFHITSFHQLINIFMIFTILLFTIYLSLVFVLQRE</sequence>
<dbReference type="PROSITE" id="PS50850">
    <property type="entry name" value="MFS"/>
    <property type="match status" value="1"/>
</dbReference>
<dbReference type="InterPro" id="IPR050189">
    <property type="entry name" value="MFS_Efflux_Transporters"/>
</dbReference>
<keyword evidence="4 6" id="KW-1133">Transmembrane helix</keyword>
<reference evidence="8 9" key="1">
    <citation type="submission" date="2018-08" db="EMBL/GenBank/DDBJ databases">
        <title>Genomic Encyclopedia of Archaeal and Bacterial Type Strains, Phase II (KMG-II): from individual species to whole genera.</title>
        <authorList>
            <person name="Goeker M."/>
        </authorList>
    </citation>
    <scope>NUCLEOTIDE SEQUENCE [LARGE SCALE GENOMIC DNA]</scope>
    <source>
        <strain evidence="8 9">DSM 17905</strain>
    </source>
</reference>
<dbReference type="EMBL" id="QTUB01000001">
    <property type="protein sequence ID" value="REF28368.1"/>
    <property type="molecule type" value="Genomic_DNA"/>
</dbReference>
<dbReference type="PANTHER" id="PTHR43124:SF3">
    <property type="entry name" value="CHLORAMPHENICOL EFFLUX PUMP RV0191"/>
    <property type="match status" value="1"/>
</dbReference>
<keyword evidence="9" id="KW-1185">Reference proteome</keyword>
<feature type="transmembrane region" description="Helical" evidence="6">
    <location>
        <begin position="44"/>
        <end position="60"/>
    </location>
</feature>
<dbReference type="Pfam" id="PF07690">
    <property type="entry name" value="MFS_1"/>
    <property type="match status" value="1"/>
</dbReference>
<dbReference type="InterPro" id="IPR011701">
    <property type="entry name" value="MFS"/>
</dbReference>
<gene>
    <name evidence="8" type="ORF">BDD26_3264</name>
</gene>
<feature type="transmembrane region" description="Helical" evidence="6">
    <location>
        <begin position="272"/>
        <end position="290"/>
    </location>
</feature>
<evidence type="ECO:0000256" key="6">
    <source>
        <dbReference type="SAM" id="Phobius"/>
    </source>
</evidence>
<protein>
    <submittedName>
        <fullName evidence="8">Multidrug resistance protein</fullName>
    </submittedName>
</protein>
<evidence type="ECO:0000256" key="2">
    <source>
        <dbReference type="ARBA" id="ARBA00022475"/>
    </source>
</evidence>
<feature type="transmembrane region" description="Helical" evidence="6">
    <location>
        <begin position="134"/>
        <end position="155"/>
    </location>
</feature>
<dbReference type="Gene3D" id="1.20.1720.10">
    <property type="entry name" value="Multidrug resistance protein D"/>
    <property type="match status" value="1"/>
</dbReference>
<feature type="transmembrane region" description="Helical" evidence="6">
    <location>
        <begin position="101"/>
        <end position="122"/>
    </location>
</feature>
<evidence type="ECO:0000313" key="8">
    <source>
        <dbReference type="EMBL" id="REF28368.1"/>
    </source>
</evidence>
<name>A0A3D9UFX8_9GAMM</name>
<dbReference type="RefSeq" id="WP_115827102.1">
    <property type="nucleotide sequence ID" value="NZ_QTUB01000001.1"/>
</dbReference>
<evidence type="ECO:0000256" key="5">
    <source>
        <dbReference type="ARBA" id="ARBA00023136"/>
    </source>
</evidence>
<feature type="transmembrane region" description="Helical" evidence="6">
    <location>
        <begin position="72"/>
        <end position="89"/>
    </location>
</feature>
<evidence type="ECO:0000313" key="9">
    <source>
        <dbReference type="Proteomes" id="UP000256294"/>
    </source>
</evidence>
<dbReference type="SUPFAM" id="SSF103473">
    <property type="entry name" value="MFS general substrate transporter"/>
    <property type="match status" value="1"/>
</dbReference>
<dbReference type="Proteomes" id="UP000256294">
    <property type="component" value="Unassembled WGS sequence"/>
</dbReference>
<keyword evidence="2" id="KW-1003">Cell membrane</keyword>
<dbReference type="InterPro" id="IPR020846">
    <property type="entry name" value="MFS_dom"/>
</dbReference>
<feature type="domain" description="Major facilitator superfamily (MFS) profile" evidence="7">
    <location>
        <begin position="6"/>
        <end position="386"/>
    </location>
</feature>
<accession>A0A3D9UFX8</accession>
<feature type="transmembrane region" description="Helical" evidence="6">
    <location>
        <begin position="333"/>
        <end position="355"/>
    </location>
</feature>
<dbReference type="GO" id="GO:0005886">
    <property type="term" value="C:plasma membrane"/>
    <property type="evidence" value="ECO:0007669"/>
    <property type="project" value="UniProtKB-SubCell"/>
</dbReference>
<dbReference type="PANTHER" id="PTHR43124">
    <property type="entry name" value="PURINE EFFLUX PUMP PBUE"/>
    <property type="match status" value="1"/>
</dbReference>
<dbReference type="AlphaFoldDB" id="A0A3D9UFX8"/>
<feature type="transmembrane region" description="Helical" evidence="6">
    <location>
        <begin position="7"/>
        <end position="24"/>
    </location>
</feature>
<evidence type="ECO:0000256" key="1">
    <source>
        <dbReference type="ARBA" id="ARBA00004651"/>
    </source>
</evidence>
<organism evidence="8 9">
    <name type="scientific">Xenorhabdus cabanillasii</name>
    <dbReference type="NCBI Taxonomy" id="351673"/>
    <lineage>
        <taxon>Bacteria</taxon>
        <taxon>Pseudomonadati</taxon>
        <taxon>Pseudomonadota</taxon>
        <taxon>Gammaproteobacteria</taxon>
        <taxon>Enterobacterales</taxon>
        <taxon>Morganellaceae</taxon>
        <taxon>Xenorhabdus</taxon>
    </lineage>
</organism>
<evidence type="ECO:0000256" key="3">
    <source>
        <dbReference type="ARBA" id="ARBA00022692"/>
    </source>
</evidence>
<feature type="transmembrane region" description="Helical" evidence="6">
    <location>
        <begin position="161"/>
        <end position="181"/>
    </location>
</feature>
<dbReference type="InterPro" id="IPR036259">
    <property type="entry name" value="MFS_trans_sf"/>
</dbReference>
<comment type="caution">
    <text evidence="8">The sequence shown here is derived from an EMBL/GenBank/DDBJ whole genome shotgun (WGS) entry which is preliminary data.</text>
</comment>
<proteinExistence type="predicted"/>
<feature type="transmembrane region" description="Helical" evidence="6">
    <location>
        <begin position="361"/>
        <end position="383"/>
    </location>
</feature>
<evidence type="ECO:0000259" key="7">
    <source>
        <dbReference type="PROSITE" id="PS50850"/>
    </source>
</evidence>
<dbReference type="GO" id="GO:0022857">
    <property type="term" value="F:transmembrane transporter activity"/>
    <property type="evidence" value="ECO:0007669"/>
    <property type="project" value="InterPro"/>
</dbReference>